<dbReference type="InterPro" id="IPR014710">
    <property type="entry name" value="RmlC-like_jellyroll"/>
</dbReference>
<dbReference type="GeneID" id="28988009"/>
<dbReference type="AlphaFoldDB" id="A0A0J1B4X5"/>
<sequence>MTFNPLVKAADIQAGLKQASHFLNDNVSKRTLCLSELAGMTDLGVHFVSLPPNKSGCELHHHYVDSEWFYILRGSGRLQLAPCVMESSERSGMAPLPGAVEVREVEVGPGDFAGFPGAVAGTGRAQGETPLAHTFVAGTEGMDYLVGGTRNAFDVCVYPLKGKTLLRDVVGGARAIADYGALHDVPAAAMAAEQPK</sequence>
<dbReference type="InterPro" id="IPR011051">
    <property type="entry name" value="RmlC_Cupin_sf"/>
</dbReference>
<name>A0A0J1B4X5_9TREE</name>
<gene>
    <name evidence="1" type="ORF">CC85DRAFT_78239</name>
</gene>
<reference evidence="1 2" key="1">
    <citation type="submission" date="2015-03" db="EMBL/GenBank/DDBJ databases">
        <title>Genomics and transcriptomics of the oil-accumulating basidiomycete yeast T. oleaginosus allow insights into substrate utilization and the diverse evolutionary trajectories of mating systems in fungi.</title>
        <authorList>
            <consortium name="DOE Joint Genome Institute"/>
            <person name="Kourist R."/>
            <person name="Kracht O."/>
            <person name="Bracharz F."/>
            <person name="Lipzen A."/>
            <person name="Nolan M."/>
            <person name="Ohm R."/>
            <person name="Grigoriev I."/>
            <person name="Sun S."/>
            <person name="Heitman J."/>
            <person name="Bruck T."/>
            <person name="Nowrousian M."/>
        </authorList>
    </citation>
    <scope>NUCLEOTIDE SEQUENCE [LARGE SCALE GENOMIC DNA]</scope>
    <source>
        <strain evidence="1 2">IBC0246</strain>
    </source>
</reference>
<dbReference type="EMBL" id="KQ087202">
    <property type="protein sequence ID" value="KLT42739.1"/>
    <property type="molecule type" value="Genomic_DNA"/>
</dbReference>
<evidence type="ECO:0008006" key="3">
    <source>
        <dbReference type="Google" id="ProtNLM"/>
    </source>
</evidence>
<keyword evidence="2" id="KW-1185">Reference proteome</keyword>
<protein>
    <recommendedName>
        <fullName evidence="3">Cupin type-1 domain-containing protein</fullName>
    </recommendedName>
</protein>
<dbReference type="RefSeq" id="XP_018279230.1">
    <property type="nucleotide sequence ID" value="XM_018427406.1"/>
</dbReference>
<dbReference type="Proteomes" id="UP000053611">
    <property type="component" value="Unassembled WGS sequence"/>
</dbReference>
<accession>A0A0J1B4X5</accession>
<dbReference type="Gene3D" id="2.60.120.10">
    <property type="entry name" value="Jelly Rolls"/>
    <property type="match status" value="1"/>
</dbReference>
<dbReference type="OrthoDB" id="10263073at2759"/>
<proteinExistence type="predicted"/>
<evidence type="ECO:0000313" key="2">
    <source>
        <dbReference type="Proteomes" id="UP000053611"/>
    </source>
</evidence>
<evidence type="ECO:0000313" key="1">
    <source>
        <dbReference type="EMBL" id="KLT42739.1"/>
    </source>
</evidence>
<dbReference type="SUPFAM" id="SSF51182">
    <property type="entry name" value="RmlC-like cupins"/>
    <property type="match status" value="1"/>
</dbReference>
<organism evidence="1 2">
    <name type="scientific">Cutaneotrichosporon oleaginosum</name>
    <dbReference type="NCBI Taxonomy" id="879819"/>
    <lineage>
        <taxon>Eukaryota</taxon>
        <taxon>Fungi</taxon>
        <taxon>Dikarya</taxon>
        <taxon>Basidiomycota</taxon>
        <taxon>Agaricomycotina</taxon>
        <taxon>Tremellomycetes</taxon>
        <taxon>Trichosporonales</taxon>
        <taxon>Trichosporonaceae</taxon>
        <taxon>Cutaneotrichosporon</taxon>
    </lineage>
</organism>